<proteinExistence type="predicted"/>
<organism evidence="1">
    <name type="scientific">Tanacetum cinerariifolium</name>
    <name type="common">Dalmatian daisy</name>
    <name type="synonym">Chrysanthemum cinerariifolium</name>
    <dbReference type="NCBI Taxonomy" id="118510"/>
    <lineage>
        <taxon>Eukaryota</taxon>
        <taxon>Viridiplantae</taxon>
        <taxon>Streptophyta</taxon>
        <taxon>Embryophyta</taxon>
        <taxon>Tracheophyta</taxon>
        <taxon>Spermatophyta</taxon>
        <taxon>Magnoliopsida</taxon>
        <taxon>eudicotyledons</taxon>
        <taxon>Gunneridae</taxon>
        <taxon>Pentapetalae</taxon>
        <taxon>asterids</taxon>
        <taxon>campanulids</taxon>
        <taxon>Asterales</taxon>
        <taxon>Asteraceae</taxon>
        <taxon>Asteroideae</taxon>
        <taxon>Anthemideae</taxon>
        <taxon>Anthemidinae</taxon>
        <taxon>Tanacetum</taxon>
    </lineage>
</organism>
<gene>
    <name evidence="1" type="ORF">Tci_008282</name>
</gene>
<protein>
    <submittedName>
        <fullName evidence="1">Uncharacterized protein</fullName>
    </submittedName>
</protein>
<dbReference type="EMBL" id="BKCJ010000794">
    <property type="protein sequence ID" value="GEU36304.1"/>
    <property type="molecule type" value="Genomic_DNA"/>
</dbReference>
<name>A0A6L2JKZ0_TANCI</name>
<accession>A0A6L2JKZ0</accession>
<dbReference type="AlphaFoldDB" id="A0A6L2JKZ0"/>
<sequence>METELKLEEKFRELCEEVSNFVKEGEDVVQELERLSGNHVAKETVRLLRHGQKRDLYTMTHLQIMVNESHLSVREKHSFVSKMNLWTLYLDFANGLHNLWAELLERTNERQLFITDLDGLCLSVMTYKILKFLNEVQKHDLIQLLELRKMIVGTYRQVSRKIVLIETIRSL</sequence>
<reference evidence="1" key="1">
    <citation type="journal article" date="2019" name="Sci. Rep.">
        <title>Draft genome of Tanacetum cinerariifolium, the natural source of mosquito coil.</title>
        <authorList>
            <person name="Yamashiro T."/>
            <person name="Shiraishi A."/>
            <person name="Satake H."/>
            <person name="Nakayama K."/>
        </authorList>
    </citation>
    <scope>NUCLEOTIDE SEQUENCE</scope>
</reference>
<evidence type="ECO:0000313" key="1">
    <source>
        <dbReference type="EMBL" id="GEU36304.1"/>
    </source>
</evidence>
<comment type="caution">
    <text evidence="1">The sequence shown here is derived from an EMBL/GenBank/DDBJ whole genome shotgun (WGS) entry which is preliminary data.</text>
</comment>